<evidence type="ECO:0000313" key="3">
    <source>
        <dbReference type="Proteomes" id="UP000319103"/>
    </source>
</evidence>
<organism evidence="2 3">
    <name type="scientific">Kitasatospora acidiphila</name>
    <dbReference type="NCBI Taxonomy" id="2567942"/>
    <lineage>
        <taxon>Bacteria</taxon>
        <taxon>Bacillati</taxon>
        <taxon>Actinomycetota</taxon>
        <taxon>Actinomycetes</taxon>
        <taxon>Kitasatosporales</taxon>
        <taxon>Streptomycetaceae</taxon>
        <taxon>Kitasatospora</taxon>
    </lineage>
</organism>
<dbReference type="EMBL" id="VIGB01000003">
    <property type="protein sequence ID" value="TQF03279.1"/>
    <property type="molecule type" value="Genomic_DNA"/>
</dbReference>
<name>A0A540W2M5_9ACTN</name>
<evidence type="ECO:0000256" key="1">
    <source>
        <dbReference type="SAM" id="MobiDB-lite"/>
    </source>
</evidence>
<protein>
    <submittedName>
        <fullName evidence="2">Uncharacterized protein</fullName>
    </submittedName>
</protein>
<keyword evidence="3" id="KW-1185">Reference proteome</keyword>
<dbReference type="Proteomes" id="UP000319103">
    <property type="component" value="Unassembled WGS sequence"/>
</dbReference>
<feature type="region of interest" description="Disordered" evidence="1">
    <location>
        <begin position="138"/>
        <end position="160"/>
    </location>
</feature>
<sequence>MSTYLALTFGTLLSSQGTDASFAATSVAPPGASFFRVPSLSDPSSCSSRLAFVFCDLTARPTFQTLADHRSEKRIRPQSRKTHTAIRTDTRQGAIRCGSEVVFQGIGRSGTVRADACPVLPAERLENSTPRSRLMQTVPGHRCGRLPAPGFRAGSPRPNP</sequence>
<accession>A0A540W2M5</accession>
<dbReference type="AlphaFoldDB" id="A0A540W2M5"/>
<reference evidence="2 3" key="1">
    <citation type="submission" date="2019-06" db="EMBL/GenBank/DDBJ databases">
        <title>Description of Kitasatospora acidophila sp. nov. isolated from pine grove soil, and reclassification of Streptomyces novaecaesareae to Kitasatospora novaeceasareae comb. nov.</title>
        <authorList>
            <person name="Kim M.J."/>
        </authorList>
    </citation>
    <scope>NUCLEOTIDE SEQUENCE [LARGE SCALE GENOMIC DNA]</scope>
    <source>
        <strain evidence="2 3">MMS16-CNU292</strain>
    </source>
</reference>
<gene>
    <name evidence="2" type="ORF">E6W39_14835</name>
</gene>
<proteinExistence type="predicted"/>
<evidence type="ECO:0000313" key="2">
    <source>
        <dbReference type="EMBL" id="TQF03279.1"/>
    </source>
</evidence>
<comment type="caution">
    <text evidence="2">The sequence shown here is derived from an EMBL/GenBank/DDBJ whole genome shotgun (WGS) entry which is preliminary data.</text>
</comment>